<dbReference type="Proteomes" id="UP000631114">
    <property type="component" value="Unassembled WGS sequence"/>
</dbReference>
<evidence type="ECO:0000256" key="2">
    <source>
        <dbReference type="SAM" id="Phobius"/>
    </source>
</evidence>
<gene>
    <name evidence="3" type="ORF">IFM89_029201</name>
</gene>
<accession>A0A835IQN2</accession>
<dbReference type="AlphaFoldDB" id="A0A835IQN2"/>
<dbReference type="InterPro" id="IPR036396">
    <property type="entry name" value="Cyt_P450_sf"/>
</dbReference>
<dbReference type="GO" id="GO:0016705">
    <property type="term" value="F:oxidoreductase activity, acting on paired donors, with incorporation or reduction of molecular oxygen"/>
    <property type="evidence" value="ECO:0007669"/>
    <property type="project" value="InterPro"/>
</dbReference>
<dbReference type="OrthoDB" id="1055148at2759"/>
<comment type="caution">
    <text evidence="3">The sequence shown here is derived from an EMBL/GenBank/DDBJ whole genome shotgun (WGS) entry which is preliminary data.</text>
</comment>
<dbReference type="InterPro" id="IPR001128">
    <property type="entry name" value="Cyt_P450"/>
</dbReference>
<keyword evidence="2" id="KW-1133">Transmembrane helix</keyword>
<dbReference type="PANTHER" id="PTHR47950:SF14">
    <property type="entry name" value="CYTOCHROME P450 76A2-LIKE ISOFORM X1"/>
    <property type="match status" value="1"/>
</dbReference>
<name>A0A835IQN2_9MAGN</name>
<evidence type="ECO:0000256" key="1">
    <source>
        <dbReference type="ARBA" id="ARBA00010617"/>
    </source>
</evidence>
<organism evidence="3 4">
    <name type="scientific">Coptis chinensis</name>
    <dbReference type="NCBI Taxonomy" id="261450"/>
    <lineage>
        <taxon>Eukaryota</taxon>
        <taxon>Viridiplantae</taxon>
        <taxon>Streptophyta</taxon>
        <taxon>Embryophyta</taxon>
        <taxon>Tracheophyta</taxon>
        <taxon>Spermatophyta</taxon>
        <taxon>Magnoliopsida</taxon>
        <taxon>Ranunculales</taxon>
        <taxon>Ranunculaceae</taxon>
        <taxon>Coptidoideae</taxon>
        <taxon>Coptis</taxon>
    </lineage>
</organism>
<evidence type="ECO:0000313" key="3">
    <source>
        <dbReference type="EMBL" id="KAF9621981.1"/>
    </source>
</evidence>
<dbReference type="GO" id="GO:0020037">
    <property type="term" value="F:heme binding"/>
    <property type="evidence" value="ECO:0007669"/>
    <property type="project" value="InterPro"/>
</dbReference>
<comment type="similarity">
    <text evidence="1">Belongs to the cytochrome P450 family.</text>
</comment>
<keyword evidence="2" id="KW-0812">Transmembrane</keyword>
<protein>
    <recommendedName>
        <fullName evidence="5">Cytochrome P450</fullName>
    </recommendedName>
</protein>
<dbReference type="Pfam" id="PF00067">
    <property type="entry name" value="p450"/>
    <property type="match status" value="1"/>
</dbReference>
<proteinExistence type="inferred from homology"/>
<dbReference type="GO" id="GO:0004497">
    <property type="term" value="F:monooxygenase activity"/>
    <property type="evidence" value="ECO:0007669"/>
    <property type="project" value="InterPro"/>
</dbReference>
<feature type="transmembrane region" description="Helical" evidence="2">
    <location>
        <begin position="6"/>
        <end position="26"/>
    </location>
</feature>
<evidence type="ECO:0008006" key="5">
    <source>
        <dbReference type="Google" id="ProtNLM"/>
    </source>
</evidence>
<keyword evidence="2" id="KW-0472">Membrane</keyword>
<dbReference type="Gene3D" id="1.10.630.10">
    <property type="entry name" value="Cytochrome P450"/>
    <property type="match status" value="1"/>
</dbReference>
<keyword evidence="4" id="KW-1185">Reference proteome</keyword>
<dbReference type="EMBL" id="JADFTS010000002">
    <property type="protein sequence ID" value="KAF9621981.1"/>
    <property type="molecule type" value="Genomic_DNA"/>
</dbReference>
<dbReference type="GO" id="GO:0044550">
    <property type="term" value="P:secondary metabolite biosynthetic process"/>
    <property type="evidence" value="ECO:0007669"/>
    <property type="project" value="UniProtKB-ARBA"/>
</dbReference>
<dbReference type="GO" id="GO:0005506">
    <property type="term" value="F:iron ion binding"/>
    <property type="evidence" value="ECO:0007669"/>
    <property type="project" value="InterPro"/>
</dbReference>
<reference evidence="3 4" key="1">
    <citation type="submission" date="2020-10" db="EMBL/GenBank/DDBJ databases">
        <title>The Coptis chinensis genome and diversification of protoberbering-type alkaloids.</title>
        <authorList>
            <person name="Wang B."/>
            <person name="Shu S."/>
            <person name="Song C."/>
            <person name="Liu Y."/>
        </authorList>
    </citation>
    <scope>NUCLEOTIDE SEQUENCE [LARGE SCALE GENOMIC DNA]</scope>
    <source>
        <strain evidence="3">HL-2020</strain>
        <tissue evidence="3">Leaf</tissue>
    </source>
</reference>
<evidence type="ECO:0000313" key="4">
    <source>
        <dbReference type="Proteomes" id="UP000631114"/>
    </source>
</evidence>
<sequence>MEWTLAFSTFLSGICLAIAFLLAGIMKKSSVYSRQLPPGPAGWPVIGNLFDVGAMPHHSLASLSRKYGPVLWLQLGAVNTMVISSAEAAMEMFKNHDLAFAKRTTNEAMRVNCFEQGSISQSEYGPYWLMVRRICTTGLFVNSRIKGTTNICAKCMDNMTKWIWNEAQEKGSVEIGQFVSFTSFHAIANIILSKDVVVDPKAEVGSEFVSSVTRLIQWISKPNVADFFPFFQWFDPQRIKKNIKPIIEHSVGFAYGFVEERILDQQTGKINAKKDFWMQCWTFKAIKKMGNHNVVGNITHDCN</sequence>
<dbReference type="SUPFAM" id="SSF48264">
    <property type="entry name" value="Cytochrome P450"/>
    <property type="match status" value="1"/>
</dbReference>
<dbReference type="PANTHER" id="PTHR47950">
    <property type="entry name" value="CYTOCHROME P450, FAMILY 76, SUBFAMILY C, POLYPEPTIDE 5-RELATED"/>
    <property type="match status" value="1"/>
</dbReference>